<gene>
    <name evidence="2" type="ORF">JKL49_24275</name>
</gene>
<sequence>MGSRIPPIAARDMAGKPVTVRDLSDKNGVVLVFFRSAKWCPYCQKQLIELKDAKAPWPSAATGWWPSATIRPRS</sequence>
<name>A0A974P353_9CAUL</name>
<dbReference type="GO" id="GO:0016491">
    <property type="term" value="F:oxidoreductase activity"/>
    <property type="evidence" value="ECO:0007669"/>
    <property type="project" value="InterPro"/>
</dbReference>
<dbReference type="GO" id="GO:0016209">
    <property type="term" value="F:antioxidant activity"/>
    <property type="evidence" value="ECO:0007669"/>
    <property type="project" value="InterPro"/>
</dbReference>
<dbReference type="Pfam" id="PF00578">
    <property type="entry name" value="AhpC-TSA"/>
    <property type="match status" value="1"/>
</dbReference>
<dbReference type="InterPro" id="IPR036249">
    <property type="entry name" value="Thioredoxin-like_sf"/>
</dbReference>
<dbReference type="SUPFAM" id="SSF52833">
    <property type="entry name" value="Thioredoxin-like"/>
    <property type="match status" value="1"/>
</dbReference>
<reference evidence="2" key="1">
    <citation type="submission" date="2021-01" db="EMBL/GenBank/DDBJ databases">
        <title>Genome sequence of Phenylobacterium sp. 20VBR1 isolated from a valley glaceir, Ny-Alesund, Svalbard.</title>
        <authorList>
            <person name="Thomas F.A."/>
            <person name="Krishnan K.P."/>
            <person name="Sinha R.K."/>
        </authorList>
    </citation>
    <scope>NUCLEOTIDE SEQUENCE</scope>
    <source>
        <strain evidence="2">20VBR1</strain>
    </source>
</reference>
<dbReference type="EMBL" id="CP068570">
    <property type="protein sequence ID" value="QQZ49828.1"/>
    <property type="molecule type" value="Genomic_DNA"/>
</dbReference>
<dbReference type="InterPro" id="IPR000866">
    <property type="entry name" value="AhpC/TSA"/>
</dbReference>
<evidence type="ECO:0000259" key="1">
    <source>
        <dbReference type="Pfam" id="PF00578"/>
    </source>
</evidence>
<proteinExistence type="predicted"/>
<organism evidence="2">
    <name type="scientific">Phenylobacterium glaciei</name>
    <dbReference type="NCBI Taxonomy" id="2803784"/>
    <lineage>
        <taxon>Bacteria</taxon>
        <taxon>Pseudomonadati</taxon>
        <taxon>Pseudomonadota</taxon>
        <taxon>Alphaproteobacteria</taxon>
        <taxon>Caulobacterales</taxon>
        <taxon>Caulobacteraceae</taxon>
        <taxon>Phenylobacterium</taxon>
    </lineage>
</organism>
<dbReference type="AlphaFoldDB" id="A0A974P353"/>
<dbReference type="Gene3D" id="3.40.30.10">
    <property type="entry name" value="Glutaredoxin"/>
    <property type="match status" value="1"/>
</dbReference>
<feature type="domain" description="Alkyl hydroperoxide reductase subunit C/ Thiol specific antioxidant" evidence="1">
    <location>
        <begin position="2"/>
        <end position="54"/>
    </location>
</feature>
<protein>
    <submittedName>
        <fullName evidence="2">Redoxin domain-containing protein</fullName>
    </submittedName>
</protein>
<evidence type="ECO:0000313" key="2">
    <source>
        <dbReference type="EMBL" id="QQZ49828.1"/>
    </source>
</evidence>
<accession>A0A974P353</accession>